<dbReference type="OrthoDB" id="4121248at2759"/>
<evidence type="ECO:0000256" key="6">
    <source>
        <dbReference type="ARBA" id="ARBA00017286"/>
    </source>
</evidence>
<protein>
    <recommendedName>
        <fullName evidence="7">Protein YAE1</fullName>
    </recommendedName>
    <alternativeName>
        <fullName evidence="6">Protein yae1</fullName>
    </alternativeName>
</protein>
<keyword evidence="13" id="KW-1185">Reference proteome</keyword>
<evidence type="ECO:0000256" key="1">
    <source>
        <dbReference type="ARBA" id="ARBA00003836"/>
    </source>
</evidence>
<feature type="region of interest" description="Disordered" evidence="10">
    <location>
        <begin position="1"/>
        <end position="47"/>
    </location>
</feature>
<dbReference type="RefSeq" id="XP_008712426.1">
    <property type="nucleotide sequence ID" value="XM_008714204.1"/>
</dbReference>
<sequence length="169" mass="18582">MTTPEQTSPTQDPAAADDDIWADSPPSTTRDNSTNQEVLSDLPSIRRQHMTDGYREGLSQGKAKVMQSGFDEGYPIGVVIGLRAGRVLGVLEGCVAAKGVKQRPDVLGRVERLLRDARADLDRRKLMEGLEDSVVAEAKGVPERVEGVLRSWEERVLVTDELSRRQIAD</sequence>
<comment type="function">
    <text evidence="1">The complex LTO1:YAE1 may function as a target specific adapter that probably recruits apo-RPLI1 to the cytosolic iron-sulfur protein assembly (CIA) complex machinery. May be required for biogenesis of the large ribosomal subunit and initiation of translation.</text>
</comment>
<accession>W2SCD6</accession>
<dbReference type="STRING" id="1220924.W2SCD6"/>
<evidence type="ECO:0000256" key="10">
    <source>
        <dbReference type="SAM" id="MobiDB-lite"/>
    </source>
</evidence>
<proteinExistence type="inferred from homology"/>
<dbReference type="eggNOG" id="KOG4774">
    <property type="taxonomic scope" value="Eukaryota"/>
</dbReference>
<dbReference type="VEuPathDB" id="FungiDB:HMPREF1541_09531"/>
<dbReference type="EMBL" id="KB822712">
    <property type="protein sequence ID" value="ETN45698.1"/>
    <property type="molecule type" value="Genomic_DNA"/>
</dbReference>
<evidence type="ECO:0000256" key="8">
    <source>
        <dbReference type="ARBA" id="ARBA00022490"/>
    </source>
</evidence>
<dbReference type="GO" id="GO:0005634">
    <property type="term" value="C:nucleus"/>
    <property type="evidence" value="ECO:0007669"/>
    <property type="project" value="UniProtKB-SubCell"/>
</dbReference>
<evidence type="ECO:0000256" key="7">
    <source>
        <dbReference type="ARBA" id="ARBA00018400"/>
    </source>
</evidence>
<reference evidence="12 13" key="1">
    <citation type="submission" date="2013-03" db="EMBL/GenBank/DDBJ databases">
        <title>The Genome Sequence of Phialophora europaea CBS 101466.</title>
        <authorList>
            <consortium name="The Broad Institute Genomics Platform"/>
            <person name="Cuomo C."/>
            <person name="de Hoog S."/>
            <person name="Gorbushina A."/>
            <person name="Walker B."/>
            <person name="Young S.K."/>
            <person name="Zeng Q."/>
            <person name="Gargeya S."/>
            <person name="Fitzgerald M."/>
            <person name="Haas B."/>
            <person name="Abouelleil A."/>
            <person name="Allen A.W."/>
            <person name="Alvarado L."/>
            <person name="Arachchi H.M."/>
            <person name="Berlin A.M."/>
            <person name="Chapman S.B."/>
            <person name="Gainer-Dewar J."/>
            <person name="Goldberg J."/>
            <person name="Griggs A."/>
            <person name="Gujja S."/>
            <person name="Hansen M."/>
            <person name="Howarth C."/>
            <person name="Imamovic A."/>
            <person name="Ireland A."/>
            <person name="Larimer J."/>
            <person name="McCowan C."/>
            <person name="Murphy C."/>
            <person name="Pearson M."/>
            <person name="Poon T.W."/>
            <person name="Priest M."/>
            <person name="Roberts A."/>
            <person name="Saif S."/>
            <person name="Shea T."/>
            <person name="Sisk P."/>
            <person name="Sykes S."/>
            <person name="Wortman J."/>
            <person name="Nusbaum C."/>
            <person name="Birren B."/>
        </authorList>
    </citation>
    <scope>NUCLEOTIDE SEQUENCE [LARGE SCALE GENOMIC DNA]</scope>
    <source>
        <strain evidence="12 13">CBS 101466</strain>
    </source>
</reference>
<organism evidence="12 13">
    <name type="scientific">Cyphellophora europaea (strain CBS 101466)</name>
    <name type="common">Phialophora europaea</name>
    <dbReference type="NCBI Taxonomy" id="1220924"/>
    <lineage>
        <taxon>Eukaryota</taxon>
        <taxon>Fungi</taxon>
        <taxon>Dikarya</taxon>
        <taxon>Ascomycota</taxon>
        <taxon>Pezizomycotina</taxon>
        <taxon>Eurotiomycetes</taxon>
        <taxon>Chaetothyriomycetidae</taxon>
        <taxon>Chaetothyriales</taxon>
        <taxon>Cyphellophoraceae</taxon>
        <taxon>Cyphellophora</taxon>
    </lineage>
</organism>
<dbReference type="GeneID" id="19976870"/>
<evidence type="ECO:0000256" key="4">
    <source>
        <dbReference type="ARBA" id="ARBA00007096"/>
    </source>
</evidence>
<dbReference type="PANTHER" id="PTHR18829:SF0">
    <property type="entry name" value="PROTEIN YAE1 HOMOLOG"/>
    <property type="match status" value="1"/>
</dbReference>
<gene>
    <name evidence="12" type="ORF">HMPREF1541_09531</name>
</gene>
<feature type="domain" description="Essential protein Yae1 N-terminal" evidence="11">
    <location>
        <begin position="53"/>
        <end position="91"/>
    </location>
</feature>
<keyword evidence="9" id="KW-0539">Nucleus</keyword>
<dbReference type="Proteomes" id="UP000030752">
    <property type="component" value="Unassembled WGS sequence"/>
</dbReference>
<comment type="subunit">
    <text evidence="5">May form a complex with LTO1.</text>
</comment>
<dbReference type="Pfam" id="PF09811">
    <property type="entry name" value="Yae1_N"/>
    <property type="match status" value="1"/>
</dbReference>
<feature type="compositionally biased region" description="Polar residues" evidence="10">
    <location>
        <begin position="1"/>
        <end position="11"/>
    </location>
</feature>
<comment type="similarity">
    <text evidence="4">Belongs to the YAE1 family.</text>
</comment>
<evidence type="ECO:0000313" key="12">
    <source>
        <dbReference type="EMBL" id="ETN45698.1"/>
    </source>
</evidence>
<evidence type="ECO:0000313" key="13">
    <source>
        <dbReference type="Proteomes" id="UP000030752"/>
    </source>
</evidence>
<dbReference type="AlphaFoldDB" id="W2SCD6"/>
<evidence type="ECO:0000256" key="3">
    <source>
        <dbReference type="ARBA" id="ARBA00004496"/>
    </source>
</evidence>
<evidence type="ECO:0000256" key="9">
    <source>
        <dbReference type="ARBA" id="ARBA00023242"/>
    </source>
</evidence>
<feature type="compositionally biased region" description="Polar residues" evidence="10">
    <location>
        <begin position="27"/>
        <end position="38"/>
    </location>
</feature>
<evidence type="ECO:0000259" key="11">
    <source>
        <dbReference type="Pfam" id="PF09811"/>
    </source>
</evidence>
<keyword evidence="8" id="KW-0963">Cytoplasm</keyword>
<dbReference type="InterPro" id="IPR038881">
    <property type="entry name" value="Yae1-like"/>
</dbReference>
<dbReference type="GO" id="GO:0005737">
    <property type="term" value="C:cytoplasm"/>
    <property type="evidence" value="ECO:0007669"/>
    <property type="project" value="UniProtKB-SubCell"/>
</dbReference>
<evidence type="ECO:0000256" key="5">
    <source>
        <dbReference type="ARBA" id="ARBA00011427"/>
    </source>
</evidence>
<dbReference type="InParanoid" id="W2SCD6"/>
<evidence type="ECO:0000256" key="2">
    <source>
        <dbReference type="ARBA" id="ARBA00004123"/>
    </source>
</evidence>
<comment type="subcellular location">
    <subcellularLocation>
        <location evidence="3">Cytoplasm</location>
    </subcellularLocation>
    <subcellularLocation>
        <location evidence="2">Nucleus</location>
    </subcellularLocation>
</comment>
<dbReference type="HOGENOM" id="CLU_066684_1_1_1"/>
<dbReference type="InterPro" id="IPR019191">
    <property type="entry name" value="Essential_protein_Yae1_N"/>
</dbReference>
<dbReference type="PANTHER" id="PTHR18829">
    <property type="entry name" value="PROTEIN YAE1 HOMOLOG"/>
    <property type="match status" value="1"/>
</dbReference>
<name>W2SCD6_CYPE1</name>